<feature type="chain" id="PRO_5047073687" evidence="1">
    <location>
        <begin position="22"/>
        <end position="250"/>
    </location>
</feature>
<keyword evidence="4" id="KW-1185">Reference proteome</keyword>
<keyword evidence="1" id="KW-0732">Signal</keyword>
<dbReference type="Proteomes" id="UP000516105">
    <property type="component" value="Chromosome"/>
</dbReference>
<dbReference type="Gene3D" id="3.40.30.10">
    <property type="entry name" value="Glutaredoxin"/>
    <property type="match status" value="1"/>
</dbReference>
<accession>A0ABX6T7J0</accession>
<dbReference type="RefSeq" id="WP_187708149.1">
    <property type="nucleotide sequence ID" value="NZ_CP060782.1"/>
</dbReference>
<dbReference type="InterPro" id="IPR012336">
    <property type="entry name" value="Thioredoxin-like_fold"/>
</dbReference>
<dbReference type="InterPro" id="IPR036249">
    <property type="entry name" value="Thioredoxin-like_sf"/>
</dbReference>
<dbReference type="SUPFAM" id="SSF52833">
    <property type="entry name" value="Thioredoxin-like"/>
    <property type="match status" value="1"/>
</dbReference>
<protein>
    <submittedName>
        <fullName evidence="3">Thioredoxin domain-containing protein</fullName>
    </submittedName>
</protein>
<gene>
    <name evidence="3" type="ORF">H9L14_11105</name>
</gene>
<organism evidence="3 4">
    <name type="scientific">Sphingomonas sediminicola</name>
    <dbReference type="NCBI Taxonomy" id="386874"/>
    <lineage>
        <taxon>Bacteria</taxon>
        <taxon>Pseudomonadati</taxon>
        <taxon>Pseudomonadota</taxon>
        <taxon>Alphaproteobacteria</taxon>
        <taxon>Sphingomonadales</taxon>
        <taxon>Sphingomonadaceae</taxon>
        <taxon>Sphingomonas</taxon>
    </lineage>
</organism>
<evidence type="ECO:0000313" key="4">
    <source>
        <dbReference type="Proteomes" id="UP000516105"/>
    </source>
</evidence>
<name>A0ABX6T7J0_9SPHN</name>
<evidence type="ECO:0000313" key="3">
    <source>
        <dbReference type="EMBL" id="QNP45193.1"/>
    </source>
</evidence>
<proteinExistence type="predicted"/>
<feature type="signal peptide" evidence="1">
    <location>
        <begin position="1"/>
        <end position="21"/>
    </location>
</feature>
<dbReference type="EMBL" id="CP060782">
    <property type="protein sequence ID" value="QNP45193.1"/>
    <property type="molecule type" value="Genomic_DNA"/>
</dbReference>
<feature type="domain" description="Thioredoxin-like fold" evidence="2">
    <location>
        <begin position="55"/>
        <end position="242"/>
    </location>
</feature>
<evidence type="ECO:0000259" key="2">
    <source>
        <dbReference type="Pfam" id="PF13462"/>
    </source>
</evidence>
<evidence type="ECO:0000256" key="1">
    <source>
        <dbReference type="SAM" id="SignalP"/>
    </source>
</evidence>
<dbReference type="Pfam" id="PF13462">
    <property type="entry name" value="Thioredoxin_4"/>
    <property type="match status" value="1"/>
</dbReference>
<dbReference type="Gene3D" id="1.10.40.110">
    <property type="match status" value="1"/>
</dbReference>
<sequence length="250" mass="27220">MKPAYVLLAATAIFASAACNAEKGSTTKTDSGPIEAVAAPNGGDWTKMVVRTPEGGFLMGNPKADVKLIEFGSMTCPHCAEFEEKGGEPLINNYVKSGRVSYEFRNFVRDPFDLTAALIARCGGPDRFFPVTRALYTNQREWTGKLQEVPKEQFEALQNVGPEKQFTEIAKLAGLVPWAAQRGIPSAKSNVCLADQNEINLLVQMNGDATSQFPEFSGTPSFVINGKLLQQTATWDKLEPQLRDALGERG</sequence>
<dbReference type="PROSITE" id="PS51257">
    <property type="entry name" value="PROKAR_LIPOPROTEIN"/>
    <property type="match status" value="1"/>
</dbReference>
<reference evidence="3 4" key="1">
    <citation type="submission" date="2020-08" db="EMBL/GenBank/DDBJ databases">
        <title>Genome sequence of Sphingomonas sediminicola KACC 15039T.</title>
        <authorList>
            <person name="Hyun D.-W."/>
            <person name="Bae J.-W."/>
        </authorList>
    </citation>
    <scope>NUCLEOTIDE SEQUENCE [LARGE SCALE GENOMIC DNA]</scope>
    <source>
        <strain evidence="3 4">KACC 15039</strain>
    </source>
</reference>